<organism evidence="2">
    <name type="scientific">Kribbella sp. HUAS MG21</name>
    <dbReference type="NCBI Taxonomy" id="3160966"/>
    <lineage>
        <taxon>Bacteria</taxon>
        <taxon>Bacillati</taxon>
        <taxon>Actinomycetota</taxon>
        <taxon>Actinomycetes</taxon>
        <taxon>Propionibacteriales</taxon>
        <taxon>Kribbellaceae</taxon>
        <taxon>Kribbella</taxon>
    </lineage>
</organism>
<protein>
    <recommendedName>
        <fullName evidence="3">DUF222 domain-containing protein</fullName>
    </recommendedName>
</protein>
<reference evidence="2" key="1">
    <citation type="submission" date="2024-06" db="EMBL/GenBank/DDBJ databases">
        <title>Kribbella sp. strain HUAS MG21 genome sequences.</title>
        <authorList>
            <person name="Mo P."/>
        </authorList>
    </citation>
    <scope>NUCLEOTIDE SEQUENCE</scope>
    <source>
        <strain evidence="2">HUAS MG21</strain>
    </source>
</reference>
<dbReference type="AlphaFoldDB" id="A0AAU7TJD2"/>
<sequence>MVLGFRSADQRAADARGKWWDRMSAMVQAHTGRPMKDNTGRFQADASGRRAAVCDAMADAYAGDFRHVGLVRGLARQVAVRDVDDMIAASDVPRRDRAILAEHGTGEPAPADVNDRLRQAAADGFSEALGDHLRTQDVARSLLAESHGPGMQTSPMRTAATALFRASAEAQAQIPPEQHANAITSIQQAMENEARRLDAAPQDLVGHSGLPPRDLRQTLDEVKTIGADIAGAGIEAADRLAHPPAPVGAPLQQAAAVDTRFAQNAASSGVAPAGTTPTDGRPESTSAHAVDPRAAYRKAPDRPATREA</sequence>
<evidence type="ECO:0000256" key="1">
    <source>
        <dbReference type="SAM" id="MobiDB-lite"/>
    </source>
</evidence>
<dbReference type="RefSeq" id="WP_350279712.1">
    <property type="nucleotide sequence ID" value="NZ_CP158165.1"/>
</dbReference>
<feature type="compositionally biased region" description="Basic and acidic residues" evidence="1">
    <location>
        <begin position="298"/>
        <end position="308"/>
    </location>
</feature>
<proteinExistence type="predicted"/>
<evidence type="ECO:0008006" key="3">
    <source>
        <dbReference type="Google" id="ProtNLM"/>
    </source>
</evidence>
<name>A0AAU7TJD2_9ACTN</name>
<gene>
    <name evidence="2" type="ORF">ABN611_10930</name>
</gene>
<feature type="compositionally biased region" description="Polar residues" evidence="1">
    <location>
        <begin position="275"/>
        <end position="287"/>
    </location>
</feature>
<dbReference type="EMBL" id="CP158165">
    <property type="protein sequence ID" value="XBV26918.1"/>
    <property type="molecule type" value="Genomic_DNA"/>
</dbReference>
<feature type="region of interest" description="Disordered" evidence="1">
    <location>
        <begin position="262"/>
        <end position="308"/>
    </location>
</feature>
<accession>A0AAU7TJD2</accession>
<evidence type="ECO:0000313" key="2">
    <source>
        <dbReference type="EMBL" id="XBV26918.1"/>
    </source>
</evidence>